<protein>
    <submittedName>
        <fullName evidence="2">GNAT family N-acetyltransferase</fullName>
    </submittedName>
</protein>
<dbReference type="Proteomes" id="UP000291259">
    <property type="component" value="Chromosome"/>
</dbReference>
<keyword evidence="3" id="KW-1185">Reference proteome</keyword>
<dbReference type="CDD" id="cd04301">
    <property type="entry name" value="NAT_SF"/>
    <property type="match status" value="1"/>
</dbReference>
<keyword evidence="2" id="KW-0808">Transferase</keyword>
<organism evidence="2 3">
    <name type="scientific">Agromyces protaetiae</name>
    <dbReference type="NCBI Taxonomy" id="2509455"/>
    <lineage>
        <taxon>Bacteria</taxon>
        <taxon>Bacillati</taxon>
        <taxon>Actinomycetota</taxon>
        <taxon>Actinomycetes</taxon>
        <taxon>Micrococcales</taxon>
        <taxon>Microbacteriaceae</taxon>
        <taxon>Agromyces</taxon>
    </lineage>
</organism>
<dbReference type="AlphaFoldDB" id="A0A4P6FEC5"/>
<accession>A0A4P6FEC5</accession>
<dbReference type="InterPro" id="IPR000182">
    <property type="entry name" value="GNAT_dom"/>
</dbReference>
<feature type="domain" description="N-acetyltransferase" evidence="1">
    <location>
        <begin position="30"/>
        <end position="212"/>
    </location>
</feature>
<dbReference type="RefSeq" id="WP_129191811.1">
    <property type="nucleotide sequence ID" value="NZ_CP035491.1"/>
</dbReference>
<dbReference type="Pfam" id="PF00583">
    <property type="entry name" value="Acetyltransf_1"/>
    <property type="match status" value="1"/>
</dbReference>
<sequence>MTSAGIETGSPVLRVVSAADVPFADVAAVFGTRGDAAGCWCQWYKIPGSDWRSVGVDSLRDRLASQLAEGGRAAQSGREQGPGLLAYLGDTPVGWCAVEPRPGLPRLRGSRIVTTGTRHPDLDDAAIWAVTCFVVPRAHRRKGVGSALARAAVEYAREGGARALEAYAVDATTGTKRAADLFHGAISMFEAAGFTEVARTSPTRAVMQIEFG</sequence>
<dbReference type="KEGG" id="agf:ET445_13955"/>
<dbReference type="GO" id="GO:0016747">
    <property type="term" value="F:acyltransferase activity, transferring groups other than amino-acyl groups"/>
    <property type="evidence" value="ECO:0007669"/>
    <property type="project" value="InterPro"/>
</dbReference>
<dbReference type="InterPro" id="IPR016181">
    <property type="entry name" value="Acyl_CoA_acyltransferase"/>
</dbReference>
<evidence type="ECO:0000259" key="1">
    <source>
        <dbReference type="PROSITE" id="PS51186"/>
    </source>
</evidence>
<reference evidence="2 3" key="1">
    <citation type="submission" date="2019-01" db="EMBL/GenBank/DDBJ databases">
        <title>Genome sequencing of strain FW100M-8.</title>
        <authorList>
            <person name="Heo J."/>
            <person name="Kim S.-J."/>
            <person name="Kim J.-S."/>
            <person name="Hong S.-B."/>
            <person name="Kwon S.-W."/>
        </authorList>
    </citation>
    <scope>NUCLEOTIDE SEQUENCE [LARGE SCALE GENOMIC DNA]</scope>
    <source>
        <strain evidence="2 3">FW100M-8</strain>
    </source>
</reference>
<dbReference type="SUPFAM" id="SSF55729">
    <property type="entry name" value="Acyl-CoA N-acyltransferases (Nat)"/>
    <property type="match status" value="1"/>
</dbReference>
<evidence type="ECO:0000313" key="2">
    <source>
        <dbReference type="EMBL" id="QAY74265.1"/>
    </source>
</evidence>
<evidence type="ECO:0000313" key="3">
    <source>
        <dbReference type="Proteomes" id="UP000291259"/>
    </source>
</evidence>
<gene>
    <name evidence="2" type="ORF">ET445_13955</name>
</gene>
<name>A0A4P6FEC5_9MICO</name>
<proteinExistence type="predicted"/>
<dbReference type="Gene3D" id="3.40.630.30">
    <property type="match status" value="1"/>
</dbReference>
<dbReference type="OrthoDB" id="3239945at2"/>
<dbReference type="PROSITE" id="PS51186">
    <property type="entry name" value="GNAT"/>
    <property type="match status" value="1"/>
</dbReference>
<dbReference type="EMBL" id="CP035491">
    <property type="protein sequence ID" value="QAY74265.1"/>
    <property type="molecule type" value="Genomic_DNA"/>
</dbReference>